<dbReference type="GO" id="GO:0043565">
    <property type="term" value="F:sequence-specific DNA binding"/>
    <property type="evidence" value="ECO:0007669"/>
    <property type="project" value="InterPro"/>
</dbReference>
<dbReference type="InterPro" id="IPR025943">
    <property type="entry name" value="Sigma_54_int_dom_ATP-bd_2"/>
</dbReference>
<organism evidence="7 8">
    <name type="scientific">Nitrosococcus halophilus (strain Nc4)</name>
    <dbReference type="NCBI Taxonomy" id="472759"/>
    <lineage>
        <taxon>Bacteria</taxon>
        <taxon>Pseudomonadati</taxon>
        <taxon>Pseudomonadota</taxon>
        <taxon>Gammaproteobacteria</taxon>
        <taxon>Chromatiales</taxon>
        <taxon>Chromatiaceae</taxon>
        <taxon>Nitrosococcus</taxon>
    </lineage>
</organism>
<dbReference type="Gene3D" id="3.40.50.300">
    <property type="entry name" value="P-loop containing nucleotide triphosphate hydrolases"/>
    <property type="match status" value="1"/>
</dbReference>
<dbReference type="AlphaFoldDB" id="D5C2B0"/>
<dbReference type="PROSITE" id="PS00676">
    <property type="entry name" value="SIGMA54_INTERACT_2"/>
    <property type="match status" value="1"/>
</dbReference>
<dbReference type="InterPro" id="IPR003593">
    <property type="entry name" value="AAA+_ATPase"/>
</dbReference>
<dbReference type="InterPro" id="IPR027417">
    <property type="entry name" value="P-loop_NTPase"/>
</dbReference>
<dbReference type="PANTHER" id="PTHR32071">
    <property type="entry name" value="TRANSCRIPTIONAL REGULATORY PROTEIN"/>
    <property type="match status" value="1"/>
</dbReference>
<dbReference type="Pfam" id="PF25601">
    <property type="entry name" value="AAA_lid_14"/>
    <property type="match status" value="1"/>
</dbReference>
<dbReference type="GO" id="GO:0005524">
    <property type="term" value="F:ATP binding"/>
    <property type="evidence" value="ECO:0007669"/>
    <property type="project" value="UniProtKB-KW"/>
</dbReference>
<dbReference type="PANTHER" id="PTHR32071:SF120">
    <property type="entry name" value="TRANSCRIPTIONAL REGULATOR-RELATED"/>
    <property type="match status" value="1"/>
</dbReference>
<keyword evidence="4" id="KW-0238">DNA-binding</keyword>
<dbReference type="InterPro" id="IPR011006">
    <property type="entry name" value="CheY-like_superfamily"/>
</dbReference>
<dbReference type="Gene3D" id="1.10.8.60">
    <property type="match status" value="1"/>
</dbReference>
<keyword evidence="2" id="KW-0067">ATP-binding</keyword>
<protein>
    <submittedName>
        <fullName evidence="7">Sigma-54 factor interaction domain-containing protein</fullName>
    </submittedName>
</protein>
<dbReference type="EMBL" id="CP001798">
    <property type="protein sequence ID" value="ADE14769.1"/>
    <property type="molecule type" value="Genomic_DNA"/>
</dbReference>
<sequence length="447" mass="50403">MDMRKLLYFQPGSPPQIQQEAFKAAGWEIHVAAEISHAQRLCEKHGFRVGLMGLSPGVEEKLQQGIDKLISPATHIEWVALLSTPQMRNEMVRYLITSYCYDYHTLPIDYPRLLTTMGHAYGMVSMACQQTNQSIEELGPNHMVGVSPAMQQVYRSIRKIASVDMPILITGESGTGKELAALAIHERSVRANGPFMAVNCGALPPELIQSELFGHEKGAFTGAIKQKLGQIELAAGGTIFLDEIGDLPLNLQVNLLRFLQEGTFKRVGGNQEITIDARVMAATHVNLEKAVSEGRFREDLYYRLNVLNLRMPSLAERENDIEVLARYFFKKFSDQTTTRIKGFSQEALRRLHRHAWPGNVRELINRIRRAIVMCEGRLITPIDLGLERRLSNRRTMTLAEARAHAEKETILRTLRQAKGNVSQAAVQLGISRPTLYRLMEKYKISIN</sequence>
<dbReference type="InterPro" id="IPR002078">
    <property type="entry name" value="Sigma_54_int"/>
</dbReference>
<keyword evidence="5" id="KW-0804">Transcription</keyword>
<dbReference type="HOGENOM" id="CLU_000445_0_6_6"/>
<dbReference type="SUPFAM" id="SSF52540">
    <property type="entry name" value="P-loop containing nucleoside triphosphate hydrolases"/>
    <property type="match status" value="1"/>
</dbReference>
<dbReference type="InterPro" id="IPR025944">
    <property type="entry name" value="Sigma_54_int_dom_CS"/>
</dbReference>
<feature type="domain" description="Sigma-54 factor interaction" evidence="6">
    <location>
        <begin position="143"/>
        <end position="372"/>
    </location>
</feature>
<evidence type="ECO:0000313" key="7">
    <source>
        <dbReference type="EMBL" id="ADE14769.1"/>
    </source>
</evidence>
<dbReference type="CDD" id="cd00009">
    <property type="entry name" value="AAA"/>
    <property type="match status" value="1"/>
</dbReference>
<dbReference type="KEGG" id="nhl:Nhal_1636"/>
<gene>
    <name evidence="7" type="ordered locus">Nhal_1636</name>
</gene>
<dbReference type="InterPro" id="IPR045343">
    <property type="entry name" value="VpsR"/>
</dbReference>
<keyword evidence="1" id="KW-0547">Nucleotide-binding</keyword>
<dbReference type="FunFam" id="3.40.50.300:FF:000006">
    <property type="entry name" value="DNA-binding transcriptional regulator NtrC"/>
    <property type="match status" value="1"/>
</dbReference>
<reference evidence="8" key="1">
    <citation type="submission" date="2010-04" db="EMBL/GenBank/DDBJ databases">
        <title>Complete genome sequence of Nitrosococcus halophilus Nc4, a salt-adapted, aerobic obligate ammonia-oxidizing sulfur purple bacterium.</title>
        <authorList>
            <consortium name="US DOE Joint Genome Institute"/>
            <person name="Campbell M.A."/>
            <person name="Malfatti S.A."/>
            <person name="Chain P.S.G."/>
            <person name="Heidelberg J.F."/>
            <person name="Ward B.B."/>
            <person name="Klotz M.G."/>
        </authorList>
    </citation>
    <scope>NUCLEOTIDE SEQUENCE [LARGE SCALE GENOMIC DNA]</scope>
    <source>
        <strain evidence="8">Nc4</strain>
    </source>
</reference>
<dbReference type="Pfam" id="PF00158">
    <property type="entry name" value="Sigma54_activat"/>
    <property type="match status" value="1"/>
</dbReference>
<dbReference type="SUPFAM" id="SSF52172">
    <property type="entry name" value="CheY-like"/>
    <property type="match status" value="1"/>
</dbReference>
<name>D5C2B0_NITHN</name>
<evidence type="ECO:0000259" key="6">
    <source>
        <dbReference type="PROSITE" id="PS50045"/>
    </source>
</evidence>
<dbReference type="OrthoDB" id="9804019at2"/>
<accession>D5C2B0</accession>
<dbReference type="PROSITE" id="PS00688">
    <property type="entry name" value="SIGMA54_INTERACT_3"/>
    <property type="match status" value="1"/>
</dbReference>
<evidence type="ECO:0000256" key="2">
    <source>
        <dbReference type="ARBA" id="ARBA00022840"/>
    </source>
</evidence>
<dbReference type="SMART" id="SM00382">
    <property type="entry name" value="AAA"/>
    <property type="match status" value="1"/>
</dbReference>
<evidence type="ECO:0000256" key="1">
    <source>
        <dbReference type="ARBA" id="ARBA00022741"/>
    </source>
</evidence>
<dbReference type="Pfam" id="PF02954">
    <property type="entry name" value="HTH_8"/>
    <property type="match status" value="1"/>
</dbReference>
<dbReference type="PRINTS" id="PR01590">
    <property type="entry name" value="HTHFIS"/>
</dbReference>
<dbReference type="STRING" id="472759.Nhal_1636"/>
<dbReference type="PROSITE" id="PS50045">
    <property type="entry name" value="SIGMA54_INTERACT_4"/>
    <property type="match status" value="1"/>
</dbReference>
<dbReference type="RefSeq" id="WP_013032656.1">
    <property type="nucleotide sequence ID" value="NC_013960.1"/>
</dbReference>
<evidence type="ECO:0000256" key="4">
    <source>
        <dbReference type="ARBA" id="ARBA00023125"/>
    </source>
</evidence>
<dbReference type="Proteomes" id="UP000001844">
    <property type="component" value="Chromosome"/>
</dbReference>
<evidence type="ECO:0000313" key="8">
    <source>
        <dbReference type="Proteomes" id="UP000001844"/>
    </source>
</evidence>
<keyword evidence="3" id="KW-0805">Transcription regulation</keyword>
<dbReference type="InterPro" id="IPR009057">
    <property type="entry name" value="Homeodomain-like_sf"/>
</dbReference>
<evidence type="ECO:0000256" key="3">
    <source>
        <dbReference type="ARBA" id="ARBA00023015"/>
    </source>
</evidence>
<dbReference type="Pfam" id="PF20161">
    <property type="entry name" value="VpsR"/>
    <property type="match status" value="1"/>
</dbReference>
<dbReference type="GO" id="GO:0006355">
    <property type="term" value="P:regulation of DNA-templated transcription"/>
    <property type="evidence" value="ECO:0007669"/>
    <property type="project" value="InterPro"/>
</dbReference>
<keyword evidence="8" id="KW-1185">Reference proteome</keyword>
<dbReference type="Gene3D" id="1.10.10.60">
    <property type="entry name" value="Homeodomain-like"/>
    <property type="match status" value="1"/>
</dbReference>
<dbReference type="InterPro" id="IPR002197">
    <property type="entry name" value="HTH_Fis"/>
</dbReference>
<proteinExistence type="predicted"/>
<dbReference type="eggNOG" id="COG2204">
    <property type="taxonomic scope" value="Bacteria"/>
</dbReference>
<evidence type="ECO:0000256" key="5">
    <source>
        <dbReference type="ARBA" id="ARBA00023163"/>
    </source>
</evidence>
<dbReference type="SUPFAM" id="SSF46689">
    <property type="entry name" value="Homeodomain-like"/>
    <property type="match status" value="1"/>
</dbReference>
<dbReference type="InterPro" id="IPR058031">
    <property type="entry name" value="AAA_lid_NorR"/>
</dbReference>